<feature type="domain" description="DUF1214" evidence="2">
    <location>
        <begin position="630"/>
        <end position="685"/>
    </location>
</feature>
<proteinExistence type="predicted"/>
<protein>
    <recommendedName>
        <fullName evidence="2">DUF1214 domain-containing protein</fullName>
    </recommendedName>
</protein>
<evidence type="ECO:0000313" key="3">
    <source>
        <dbReference type="EMBL" id="CRZ16386.1"/>
    </source>
</evidence>
<dbReference type="EMBL" id="CWKH01000002">
    <property type="protein sequence ID" value="CRZ16386.1"/>
    <property type="molecule type" value="Genomic_DNA"/>
</dbReference>
<organism evidence="3 4">
    <name type="scientific">Mycolicibacterium neworleansense</name>
    <dbReference type="NCBI Taxonomy" id="146018"/>
    <lineage>
        <taxon>Bacteria</taxon>
        <taxon>Bacillati</taxon>
        <taxon>Actinomycetota</taxon>
        <taxon>Actinomycetes</taxon>
        <taxon>Mycobacteriales</taxon>
        <taxon>Mycobacteriaceae</taxon>
        <taxon>Mycolicibacterium</taxon>
    </lineage>
</organism>
<dbReference type="SUPFAM" id="SSF160935">
    <property type="entry name" value="VPA0735-like"/>
    <property type="match status" value="1"/>
</dbReference>
<dbReference type="Proteomes" id="UP000199147">
    <property type="component" value="Unassembled WGS sequence"/>
</dbReference>
<evidence type="ECO:0000313" key="4">
    <source>
        <dbReference type="Proteomes" id="UP000199147"/>
    </source>
</evidence>
<dbReference type="OrthoDB" id="3770894at2"/>
<dbReference type="InterPro" id="IPR010621">
    <property type="entry name" value="DUF1214"/>
</dbReference>
<feature type="region of interest" description="Disordered" evidence="1">
    <location>
        <begin position="37"/>
        <end position="130"/>
    </location>
</feature>
<dbReference type="RefSeq" id="WP_090516069.1">
    <property type="nucleotide sequence ID" value="NZ_CWKH01000002.1"/>
</dbReference>
<accession>A0A0H5RRE5</accession>
<name>A0A0H5RRE5_9MYCO</name>
<keyword evidence="4" id="KW-1185">Reference proteome</keyword>
<feature type="compositionally biased region" description="Low complexity" evidence="1">
    <location>
        <begin position="38"/>
        <end position="65"/>
    </location>
</feature>
<sequence precursor="true">MTTTSATAGGARFIGRVGTLAVALGIGVAMANGTAIASTGTGSSDSSGSTSGTTSSPKTDSSTPKRGPRKPSSSGPEKLAKHLGEVSAKVESALSGSTAAQHRSATVSSARKAAKNRNDDKPGAAAGEAVESAIGSVRQAVSRAVGAPADAPRKRPAVLDTKPEAEATAPLETLTVVAKAVTNDVVNKVVPSFAPRVQATPAQVIPQLVAADVTERLKPRIPETPVNPVQDLGLAALLGWSRRDGQQASSFDLFGRSRETQQVESTVTTSEVTEEGTSILATEDQLEAEQQVSEIVNTPIVQVAKLVLMAAWYVEAAKNFSAVGGPDWTNLSQLNEAATEFANQSATEFLLLNSNDPKLLLQVNPPHSWNGQDAGGTRIWYDNPDTVYRFTGINGASTYEIQGKIEGYDPADPSTHPTSANTNFSVLTGINGVTAENLDGEQLSIRDDGTFTIVVSPNAAPENPEQGMNYIQAPANSTILATRNTLGDWNTETPMTLTIEKTDGPPSSLFSQIGGFAIPGIGETVVKNPALMNLVSIIPAFDKAPLLLSSTETALLMLVTGISGENTYMTVATGATGTPNTLSQPQHNAQFLSTQLQSAGYFQLKDDEAMIITVYPGDAEYFVVPVTNDWTITNDTRNEQTSLNNSQAIKNADGSYTIVVSKNDPGVANWVSTGGLNQGTISMRFQGVDPDAENMPRVETQVVKVSEVEGIVSDPDDPNYNLDQLDYDRAQQIAERQAGYDRRYTV</sequence>
<gene>
    <name evidence="3" type="ORF">BN2156_03253</name>
</gene>
<dbReference type="Pfam" id="PF06742">
    <property type="entry name" value="DUF1214"/>
    <property type="match status" value="1"/>
</dbReference>
<evidence type="ECO:0000256" key="1">
    <source>
        <dbReference type="SAM" id="MobiDB-lite"/>
    </source>
</evidence>
<reference evidence="4" key="1">
    <citation type="submission" date="2015-07" db="EMBL/GenBank/DDBJ databases">
        <authorList>
            <person name="Urmite Genomes"/>
        </authorList>
    </citation>
    <scope>NUCLEOTIDE SEQUENCE [LARGE SCALE GENOMIC DNA]</scope>
    <source>
        <strain evidence="4">type strain: ATCC 49404</strain>
    </source>
</reference>
<dbReference type="STRING" id="146018.BN2156_03253"/>
<evidence type="ECO:0000259" key="2">
    <source>
        <dbReference type="Pfam" id="PF06742"/>
    </source>
</evidence>
<feature type="compositionally biased region" description="Polar residues" evidence="1">
    <location>
        <begin position="94"/>
        <end position="109"/>
    </location>
</feature>
<dbReference type="AlphaFoldDB" id="A0A0H5RRE5"/>